<accession>A0A3Q3WYJ4</accession>
<name>A0A3Q3WYJ4_MOLML</name>
<dbReference type="SUPFAM" id="SSF48726">
    <property type="entry name" value="Immunoglobulin"/>
    <property type="match status" value="1"/>
</dbReference>
<dbReference type="InterPro" id="IPR013783">
    <property type="entry name" value="Ig-like_fold"/>
</dbReference>
<dbReference type="InterPro" id="IPR003599">
    <property type="entry name" value="Ig_sub"/>
</dbReference>
<sequence length="126" mass="13805">SDLGLTYTSTNICSLKGSTVSISCTYRPESTTNDNTWDKNVFWYKDDHDLKSSRVENHSDGKKYTLTIKNLGESDSAVYKCGFTQSHNNSQNIAEPGVTLTVTGNCQGGGLLVALKVMCINMLLSR</sequence>
<keyword evidence="3" id="KW-1185">Reference proteome</keyword>
<dbReference type="Ensembl" id="ENSMMOT00000023990.1">
    <property type="protein sequence ID" value="ENSMMOP00000023598.1"/>
    <property type="gene ID" value="ENSMMOG00000017963.1"/>
</dbReference>
<protein>
    <recommendedName>
        <fullName evidence="1">Ig-like domain-containing protein</fullName>
    </recommendedName>
</protein>
<reference evidence="2" key="2">
    <citation type="submission" date="2025-09" db="UniProtKB">
        <authorList>
            <consortium name="Ensembl"/>
        </authorList>
    </citation>
    <scope>IDENTIFICATION</scope>
</reference>
<dbReference type="InterPro" id="IPR007110">
    <property type="entry name" value="Ig-like_dom"/>
</dbReference>
<evidence type="ECO:0000313" key="3">
    <source>
        <dbReference type="Proteomes" id="UP000261620"/>
    </source>
</evidence>
<proteinExistence type="predicted"/>
<dbReference type="PANTHER" id="PTHR46013">
    <property type="entry name" value="VASCULAR CELL ADHESION MOLECULE 1"/>
    <property type="match status" value="1"/>
</dbReference>
<dbReference type="Proteomes" id="UP000261620">
    <property type="component" value="Unplaced"/>
</dbReference>
<evidence type="ECO:0000259" key="1">
    <source>
        <dbReference type="PROSITE" id="PS50835"/>
    </source>
</evidence>
<dbReference type="Gene3D" id="2.60.40.10">
    <property type="entry name" value="Immunoglobulins"/>
    <property type="match status" value="1"/>
</dbReference>
<dbReference type="InterPro" id="IPR013098">
    <property type="entry name" value="Ig_I-set"/>
</dbReference>
<dbReference type="Pfam" id="PF07679">
    <property type="entry name" value="I-set"/>
    <property type="match status" value="1"/>
</dbReference>
<dbReference type="CDD" id="cd00099">
    <property type="entry name" value="IgV"/>
    <property type="match status" value="1"/>
</dbReference>
<dbReference type="AlphaFoldDB" id="A0A3Q3WYJ4"/>
<dbReference type="PANTHER" id="PTHR46013:SF4">
    <property type="entry name" value="B-CELL RECEPTOR CD22-RELATED"/>
    <property type="match status" value="1"/>
</dbReference>
<dbReference type="PROSITE" id="PS50835">
    <property type="entry name" value="IG_LIKE"/>
    <property type="match status" value="1"/>
</dbReference>
<evidence type="ECO:0000313" key="2">
    <source>
        <dbReference type="Ensembl" id="ENSMMOP00000023598.1"/>
    </source>
</evidence>
<dbReference type="InterPro" id="IPR036179">
    <property type="entry name" value="Ig-like_dom_sf"/>
</dbReference>
<organism evidence="2 3">
    <name type="scientific">Mola mola</name>
    <name type="common">Ocean sunfish</name>
    <name type="synonym">Tetraodon mola</name>
    <dbReference type="NCBI Taxonomy" id="94237"/>
    <lineage>
        <taxon>Eukaryota</taxon>
        <taxon>Metazoa</taxon>
        <taxon>Chordata</taxon>
        <taxon>Craniata</taxon>
        <taxon>Vertebrata</taxon>
        <taxon>Euteleostomi</taxon>
        <taxon>Actinopterygii</taxon>
        <taxon>Neopterygii</taxon>
        <taxon>Teleostei</taxon>
        <taxon>Neoteleostei</taxon>
        <taxon>Acanthomorphata</taxon>
        <taxon>Eupercaria</taxon>
        <taxon>Tetraodontiformes</taxon>
        <taxon>Molidae</taxon>
        <taxon>Mola</taxon>
    </lineage>
</organism>
<reference evidence="2" key="1">
    <citation type="submission" date="2025-08" db="UniProtKB">
        <authorList>
            <consortium name="Ensembl"/>
        </authorList>
    </citation>
    <scope>IDENTIFICATION</scope>
</reference>
<feature type="domain" description="Ig-like" evidence="1">
    <location>
        <begin position="16"/>
        <end position="99"/>
    </location>
</feature>
<dbReference type="SMART" id="SM00409">
    <property type="entry name" value="IG"/>
    <property type="match status" value="1"/>
</dbReference>